<feature type="region of interest" description="Disordered" evidence="5">
    <location>
        <begin position="397"/>
        <end position="431"/>
    </location>
</feature>
<proteinExistence type="predicted"/>
<dbReference type="Pfam" id="PF15612">
    <property type="entry name" value="WHIM1"/>
    <property type="match status" value="1"/>
</dbReference>
<dbReference type="GO" id="GO:0006338">
    <property type="term" value="P:chromatin remodeling"/>
    <property type="evidence" value="ECO:0007669"/>
    <property type="project" value="InterPro"/>
</dbReference>
<dbReference type="Gene3D" id="1.20.920.10">
    <property type="entry name" value="Bromodomain-like"/>
    <property type="match status" value="1"/>
</dbReference>
<dbReference type="InterPro" id="IPR036427">
    <property type="entry name" value="Bromodomain-like_sf"/>
</dbReference>
<reference evidence="8" key="1">
    <citation type="journal article" date="2017" name="bioRxiv">
        <title>Comparative analysis of the genomes of Stylophora pistillata and Acropora digitifera provides evidence for extensive differences between species of corals.</title>
        <authorList>
            <person name="Voolstra C.R."/>
            <person name="Li Y."/>
            <person name="Liew Y.J."/>
            <person name="Baumgarten S."/>
            <person name="Zoccola D."/>
            <person name="Flot J.-F."/>
            <person name="Tambutte S."/>
            <person name="Allemand D."/>
            <person name="Aranda M."/>
        </authorList>
    </citation>
    <scope>NUCLEOTIDE SEQUENCE [LARGE SCALE GENOMIC DNA]</scope>
</reference>
<feature type="compositionally biased region" description="Acidic residues" evidence="5">
    <location>
        <begin position="224"/>
        <end position="237"/>
    </location>
</feature>
<dbReference type="PRINTS" id="PR00503">
    <property type="entry name" value="BROMODOMAIN"/>
</dbReference>
<feature type="region of interest" description="Disordered" evidence="5">
    <location>
        <begin position="714"/>
        <end position="997"/>
    </location>
</feature>
<feature type="domain" description="Bromo" evidence="6">
    <location>
        <begin position="448"/>
        <end position="518"/>
    </location>
</feature>
<evidence type="ECO:0000313" key="7">
    <source>
        <dbReference type="EMBL" id="PFX25508.1"/>
    </source>
</evidence>
<feature type="compositionally biased region" description="Basic and acidic residues" evidence="5">
    <location>
        <begin position="1062"/>
        <end position="1073"/>
    </location>
</feature>
<accession>A0A2B4SAB0</accession>
<dbReference type="STRING" id="50429.A0A2B4SAB0"/>
<dbReference type="GO" id="GO:0090537">
    <property type="term" value="C:CERF complex"/>
    <property type="evidence" value="ECO:0007669"/>
    <property type="project" value="InterPro"/>
</dbReference>
<feature type="compositionally biased region" description="Polar residues" evidence="5">
    <location>
        <begin position="886"/>
        <end position="902"/>
    </location>
</feature>
<feature type="compositionally biased region" description="Basic residues" evidence="5">
    <location>
        <begin position="174"/>
        <end position="201"/>
    </location>
</feature>
<sequence>MEEIRNWWEVPSIAHFCSLFRAAFGLTDFEIEDLEDALVIDGSNEEGNNRFLADLHARLLRGLYGIKDITAENFEPYLSQVLKIRWEDELGKKNPLADREYSKLSTREKVEILHNLCDFRLDVEDVPELLKGLDADSLRVEPLGFDAEARTYWYFYGTRLYREQKSEQSDNKVNKKSKKKKKMEGKNRKKKGKVKKKKKVKGSSSDSEAESESSPSSDMPSSDYADDDDDDEEQEVDSEGKEDNEKKPQPSWTVVCSTEDEWQQLAESFKKSKNKDEKMLYETLSVDFVPEIGKMIEAKDKAMRKKLLMEMAPRRASDRIASKAHFREEEEIQEENERQRERERAAEERKKEEEERQREKQQQAEKRQQERARRARMREERQWLMANGEFVPEELKSSLANVEESKDSEEGTSTRTSTRSKQSGEDIGLEDRDEDLYTGMYKVLDALKKHNNAWPFLEPVEESYAPQYYEIIEEPMDLSTIEQKLDDSKYTTLNDFNADMKLMFENCLDYNGPDSMYTKMANSLEAAFNRQIKKHFPEDDDNSDEDFEEELARKSKKDKRKKGESSSGSEMFGSSHSGEDRPFPPQMASSGMQSMFQNHMLPNSMSNGGMMPSHHPSRMPFPGPPHFSPDGRPLYPPQFYQNAFNPAAFARFGMSQPGPQYNRFRFPPGNPMGQMGQPQPQSSHFPRQRMPGRMPFQYGMGAVGGSMELSRRENDINRPSQTEQVKQLSPQQTVPVSTSGEPTPPSITGGTERGRQSQQQPHGGPPYYRPQSFNQAYLGYPRNGAMPYRAPGAGPYNQPMVPGREPWRLERRTPEAPPQRVPSREGSFREEAIPNKPPELTKAQAPNFTGNNKQSENETDSEEAYSEQEERKDLQANGREEPNVDGMQQTRSRVPATLSISHILSGASREDQQPTEGAKMREGPAQGTPKGAPTMHPSSSRQVIQSPEKRDRVLSSNEYLNRVPGKGPYDGMGGRPTFDTTSGRGSFGVSPNEGLDRLGAQGDPLRLETHERAFGMNFNDKKVVGNVAESVIKKVPQNSALEADVYKKMPVLTPIKEPPGNDVKDKRSREKTLESVSENGHLEHGKTETVPQRMPPADINKDLKGAETAAPFKSWPDFQPGSFLQELNDVGPPSSGGVDDKPALERNHRLPFTSMLRGMNPSQGSPENRGQYLALEAAKRERMRENMMAGNFLHSPEEKHERFNPTRVADMGSYAAMYGNKRPSDVLPPLQYRPNLSAMAHQRNIESAQMQQGGNSQFVDLNSMQYRYPSGLPSRESLTREQMYFLEQQQRRQHMASSMDAMMAGGQPERMIGFGGMLRQQQLFNAAYASHMRNGEFPGYPNEGEPLDDISDFTVMVSDRSF</sequence>
<feature type="compositionally biased region" description="Low complexity" evidence="5">
    <location>
        <begin position="565"/>
        <end position="576"/>
    </location>
</feature>
<evidence type="ECO:0000256" key="2">
    <source>
        <dbReference type="ARBA" id="ARBA00023117"/>
    </source>
</evidence>
<evidence type="ECO:0000256" key="5">
    <source>
        <dbReference type="SAM" id="MobiDB-lite"/>
    </source>
</evidence>
<keyword evidence="8" id="KW-1185">Reference proteome</keyword>
<feature type="region of interest" description="Disordered" evidence="5">
    <location>
        <begin position="314"/>
        <end position="374"/>
    </location>
</feature>
<feature type="compositionally biased region" description="Low complexity" evidence="5">
    <location>
        <begin position="411"/>
        <end position="420"/>
    </location>
</feature>
<dbReference type="SMART" id="SM00297">
    <property type="entry name" value="BROMO"/>
    <property type="match status" value="1"/>
</dbReference>
<feature type="compositionally biased region" description="Polar residues" evidence="5">
    <location>
        <begin position="936"/>
        <end position="945"/>
    </location>
</feature>
<dbReference type="InterPro" id="IPR028942">
    <property type="entry name" value="WHIM1_dom"/>
</dbReference>
<keyword evidence="3" id="KW-0539">Nucleus</keyword>
<organism evidence="7 8">
    <name type="scientific">Stylophora pistillata</name>
    <name type="common">Smooth cauliflower coral</name>
    <dbReference type="NCBI Taxonomy" id="50429"/>
    <lineage>
        <taxon>Eukaryota</taxon>
        <taxon>Metazoa</taxon>
        <taxon>Cnidaria</taxon>
        <taxon>Anthozoa</taxon>
        <taxon>Hexacorallia</taxon>
        <taxon>Scleractinia</taxon>
        <taxon>Astrocoeniina</taxon>
        <taxon>Pocilloporidae</taxon>
        <taxon>Stylophora</taxon>
    </lineage>
</organism>
<feature type="compositionally biased region" description="Basic and acidic residues" evidence="5">
    <location>
        <begin position="335"/>
        <end position="374"/>
    </location>
</feature>
<feature type="compositionally biased region" description="Acidic residues" evidence="5">
    <location>
        <begin position="538"/>
        <end position="549"/>
    </location>
</feature>
<feature type="compositionally biased region" description="Polar residues" evidence="5">
    <location>
        <begin position="717"/>
        <end position="749"/>
    </location>
</feature>
<dbReference type="PROSITE" id="PS50014">
    <property type="entry name" value="BROMODOMAIN_2"/>
    <property type="match status" value="1"/>
</dbReference>
<evidence type="ECO:0000256" key="3">
    <source>
        <dbReference type="ARBA" id="ARBA00023242"/>
    </source>
</evidence>
<feature type="compositionally biased region" description="Basic and acidic residues" evidence="5">
    <location>
        <begin position="238"/>
        <end position="248"/>
    </location>
</feature>
<dbReference type="SUPFAM" id="SSF47370">
    <property type="entry name" value="Bromodomain"/>
    <property type="match status" value="1"/>
</dbReference>
<feature type="compositionally biased region" description="Polar residues" evidence="5">
    <location>
        <begin position="844"/>
        <end position="854"/>
    </location>
</feature>
<comment type="caution">
    <text evidence="7">The sequence shown here is derived from an EMBL/GenBank/DDBJ whole genome shotgun (WGS) entry which is preliminary data.</text>
</comment>
<keyword evidence="2 4" id="KW-0103">Bromodomain</keyword>
<feature type="region of interest" description="Disordered" evidence="5">
    <location>
        <begin position="165"/>
        <end position="255"/>
    </location>
</feature>
<feature type="compositionally biased region" description="Polar residues" evidence="5">
    <location>
        <begin position="587"/>
        <end position="607"/>
    </location>
</feature>
<evidence type="ECO:0000313" key="8">
    <source>
        <dbReference type="Proteomes" id="UP000225706"/>
    </source>
</evidence>
<dbReference type="InterPro" id="IPR001487">
    <property type="entry name" value="Bromodomain"/>
</dbReference>
<gene>
    <name evidence="7" type="primary">CECR2</name>
    <name evidence="7" type="ORF">AWC38_SpisGene9860</name>
</gene>
<feature type="compositionally biased region" description="Acidic residues" evidence="5">
    <location>
        <begin position="857"/>
        <end position="867"/>
    </location>
</feature>
<dbReference type="InterPro" id="IPR029614">
    <property type="entry name" value="CECR2"/>
</dbReference>
<dbReference type="PANTHER" id="PTHR47092:SF1">
    <property type="entry name" value="CHROMATIN REMODELING REGULATOR CECR2"/>
    <property type="match status" value="1"/>
</dbReference>
<evidence type="ECO:0000259" key="6">
    <source>
        <dbReference type="PROSITE" id="PS50014"/>
    </source>
</evidence>
<feature type="compositionally biased region" description="Basic and acidic residues" evidence="5">
    <location>
        <begin position="908"/>
        <end position="922"/>
    </location>
</feature>
<feature type="region of interest" description="Disordered" evidence="5">
    <location>
        <begin position="536"/>
        <end position="628"/>
    </location>
</feature>
<feature type="compositionally biased region" description="Basic and acidic residues" evidence="5">
    <location>
        <begin position="805"/>
        <end position="814"/>
    </location>
</feature>
<feature type="compositionally biased region" description="Basic and acidic residues" evidence="5">
    <location>
        <begin position="868"/>
        <end position="882"/>
    </location>
</feature>
<evidence type="ECO:0000256" key="4">
    <source>
        <dbReference type="PROSITE-ProRule" id="PRU00035"/>
    </source>
</evidence>
<feature type="compositionally biased region" description="Basic and acidic residues" evidence="5">
    <location>
        <begin position="822"/>
        <end position="833"/>
    </location>
</feature>
<protein>
    <submittedName>
        <fullName evidence="7">Cat eye syndrome critical region protein 2</fullName>
    </submittedName>
</protein>
<dbReference type="EMBL" id="LSMT01000149">
    <property type="protein sequence ID" value="PFX25508.1"/>
    <property type="molecule type" value="Genomic_DNA"/>
</dbReference>
<evidence type="ECO:0000256" key="1">
    <source>
        <dbReference type="ARBA" id="ARBA00004123"/>
    </source>
</evidence>
<feature type="compositionally biased region" description="Basic and acidic residues" evidence="5">
    <location>
        <begin position="314"/>
        <end position="328"/>
    </location>
</feature>
<comment type="subcellular location">
    <subcellularLocation>
        <location evidence="1">Nucleus</location>
    </subcellularLocation>
</comment>
<feature type="region of interest" description="Disordered" evidence="5">
    <location>
        <begin position="1052"/>
        <end position="1096"/>
    </location>
</feature>
<dbReference type="OrthoDB" id="303107at2759"/>
<feature type="compositionally biased region" description="Low complexity" evidence="5">
    <location>
        <begin position="202"/>
        <end position="223"/>
    </location>
</feature>
<dbReference type="Proteomes" id="UP000225706">
    <property type="component" value="Unassembled WGS sequence"/>
</dbReference>
<name>A0A2B4SAB0_STYPI</name>
<dbReference type="CDD" id="cd05509">
    <property type="entry name" value="Bromo_gcn5_like"/>
    <property type="match status" value="1"/>
</dbReference>
<dbReference type="PANTHER" id="PTHR47092">
    <property type="entry name" value="CAT EYE SYNDROME CRITICAL REGION PROTEIN 2"/>
    <property type="match status" value="1"/>
</dbReference>
<dbReference type="Pfam" id="PF00439">
    <property type="entry name" value="Bromodomain"/>
    <property type="match status" value="1"/>
</dbReference>